<dbReference type="PANTHER" id="PTHR22932">
    <property type="entry name" value="TELOMERASE-BINDING PROTEIN P23 HSP90 CO-CHAPERONE"/>
    <property type="match status" value="1"/>
</dbReference>
<dbReference type="FunFam" id="2.60.40.790:FF:000013">
    <property type="entry name" value="Very-long-chain (3R)-3-hydroxyacyl-CoA dehydratase"/>
    <property type="match status" value="1"/>
</dbReference>
<dbReference type="SUPFAM" id="SSF49764">
    <property type="entry name" value="HSP20-like chaperones"/>
    <property type="match status" value="1"/>
</dbReference>
<dbReference type="Pfam" id="PF04969">
    <property type="entry name" value="CS"/>
    <property type="match status" value="1"/>
</dbReference>
<dbReference type="EMBL" id="JMKJ01000278">
    <property type="protein sequence ID" value="KGG51449.1"/>
    <property type="molecule type" value="Genomic_DNA"/>
</dbReference>
<comment type="similarity">
    <text evidence="1">Belongs to the p23/wos2 family.</text>
</comment>
<dbReference type="GO" id="GO:0051087">
    <property type="term" value="F:protein-folding chaperone binding"/>
    <property type="evidence" value="ECO:0007669"/>
    <property type="project" value="TreeGrafter"/>
</dbReference>
<dbReference type="CDD" id="cd06465">
    <property type="entry name" value="p23_hB-ind1_like"/>
    <property type="match status" value="1"/>
</dbReference>
<dbReference type="PROSITE" id="PS51203">
    <property type="entry name" value="CS"/>
    <property type="match status" value="1"/>
</dbReference>
<dbReference type="Gene3D" id="2.60.40.790">
    <property type="match status" value="1"/>
</dbReference>
<protein>
    <recommendedName>
        <fullName evidence="2">CS domain-containing protein</fullName>
    </recommendedName>
</protein>
<dbReference type="HOGENOM" id="CLU_078883_3_1_1"/>
<dbReference type="AlphaFoldDB" id="A0A098VRM4"/>
<comment type="caution">
    <text evidence="3">The sequence shown here is derived from an EMBL/GenBank/DDBJ whole genome shotgun (WGS) entry which is preliminary data.</text>
</comment>
<evidence type="ECO:0000313" key="4">
    <source>
        <dbReference type="Proteomes" id="UP000029725"/>
    </source>
</evidence>
<feature type="domain" description="CS" evidence="2">
    <location>
        <begin position="8"/>
        <end position="96"/>
    </location>
</feature>
<dbReference type="GO" id="GO:0051879">
    <property type="term" value="F:Hsp90 protein binding"/>
    <property type="evidence" value="ECO:0007669"/>
    <property type="project" value="InterPro"/>
</dbReference>
<sequence length="124" mass="14324">MSNNSGESISPIVLWAQREDKIYFTIEVWDVRDKNLSFTADSISFFGRKGDSKQPYSLELEFYSKIKPTPLSESVSGRAIFLVLEKEEHSMWPRLTKNAGKLPYVKTDFERWVDPDDDEATNPN</sequence>
<dbReference type="GO" id="GO:0005829">
    <property type="term" value="C:cytosol"/>
    <property type="evidence" value="ECO:0007669"/>
    <property type="project" value="TreeGrafter"/>
</dbReference>
<feature type="non-terminal residue" evidence="3">
    <location>
        <position position="124"/>
    </location>
</feature>
<gene>
    <name evidence="3" type="ORF">DI09_350p20</name>
</gene>
<name>A0A098VRM4_9MICR</name>
<keyword evidence="4" id="KW-1185">Reference proteome</keyword>
<organism evidence="3 4">
    <name type="scientific">Mitosporidium daphniae</name>
    <dbReference type="NCBI Taxonomy" id="1485682"/>
    <lineage>
        <taxon>Eukaryota</taxon>
        <taxon>Fungi</taxon>
        <taxon>Fungi incertae sedis</taxon>
        <taxon>Microsporidia</taxon>
        <taxon>Mitosporidium</taxon>
    </lineage>
</organism>
<dbReference type="InterPro" id="IPR008978">
    <property type="entry name" value="HSP20-like_chaperone"/>
</dbReference>
<dbReference type="RefSeq" id="XP_013237885.1">
    <property type="nucleotide sequence ID" value="XM_013382431.1"/>
</dbReference>
<evidence type="ECO:0000259" key="2">
    <source>
        <dbReference type="PROSITE" id="PS51203"/>
    </source>
</evidence>
<dbReference type="Proteomes" id="UP000029725">
    <property type="component" value="Unassembled WGS sequence"/>
</dbReference>
<dbReference type="GO" id="GO:0051131">
    <property type="term" value="P:chaperone-mediated protein complex assembly"/>
    <property type="evidence" value="ECO:0007669"/>
    <property type="project" value="TreeGrafter"/>
</dbReference>
<dbReference type="InterPro" id="IPR007052">
    <property type="entry name" value="CS_dom"/>
</dbReference>
<dbReference type="GeneID" id="25259666"/>
<evidence type="ECO:0000256" key="1">
    <source>
        <dbReference type="ARBA" id="ARBA00025733"/>
    </source>
</evidence>
<proteinExistence type="inferred from homology"/>
<dbReference type="GO" id="GO:0006457">
    <property type="term" value="P:protein folding"/>
    <property type="evidence" value="ECO:0007669"/>
    <property type="project" value="TreeGrafter"/>
</dbReference>
<dbReference type="GO" id="GO:0005634">
    <property type="term" value="C:nucleus"/>
    <property type="evidence" value="ECO:0007669"/>
    <property type="project" value="TreeGrafter"/>
</dbReference>
<dbReference type="OrthoDB" id="1564555at2759"/>
<dbReference type="PANTHER" id="PTHR22932:SF1">
    <property type="entry name" value="CO-CHAPERONE PROTEIN DAF-41"/>
    <property type="match status" value="1"/>
</dbReference>
<dbReference type="VEuPathDB" id="MicrosporidiaDB:DI09_350p20"/>
<accession>A0A098VRM4</accession>
<evidence type="ECO:0000313" key="3">
    <source>
        <dbReference type="EMBL" id="KGG51449.1"/>
    </source>
</evidence>
<reference evidence="3 4" key="1">
    <citation type="submission" date="2014-04" db="EMBL/GenBank/DDBJ databases">
        <title>A new species of microsporidia sheds light on the evolution of extreme parasitism.</title>
        <authorList>
            <person name="Haag K.L."/>
            <person name="James T.Y."/>
            <person name="Larsson R."/>
            <person name="Schaer T.M."/>
            <person name="Refardt D."/>
            <person name="Pombert J.-F."/>
            <person name="Ebert D."/>
        </authorList>
    </citation>
    <scope>NUCLEOTIDE SEQUENCE [LARGE SCALE GENOMIC DNA]</scope>
    <source>
        <strain evidence="3 4">UGP3</strain>
        <tissue evidence="3">Spores</tissue>
    </source>
</reference>
<dbReference type="InterPro" id="IPR045250">
    <property type="entry name" value="p23-like"/>
</dbReference>